<gene>
    <name evidence="3" type="ORF">S06H3_09185</name>
</gene>
<sequence length="308" mass="34838">NVVIQFFDGNPEWNGILIGEDTIPEIPPLSSANGQFSWNTENLAGYHDIYIVVDPYDSIAENNENNNVSYAEISIRLAPEFSPKNLSALALDTATVLIIWQPPDSEVLGYKVYRNDALINIPFNIATEGSASASEYYGSNIPQNAIDGDNYTRWLSDYYPDTLWFCDSFSQPITFDRISIRWYIAPEYCYLQIWKNMDWQTIWADSIKSANYPVTIHSFYDLVTTDRVRIYIPGTEQTLIGIFELDIYSTNLITDTTFTDTFLGAGNYHYYATGIDSPLAESPPSNYDSILKGDFIPPSPPQNLKPIS</sequence>
<organism evidence="3">
    <name type="scientific">marine sediment metagenome</name>
    <dbReference type="NCBI Taxonomy" id="412755"/>
    <lineage>
        <taxon>unclassified sequences</taxon>
        <taxon>metagenomes</taxon>
        <taxon>ecological metagenomes</taxon>
    </lineage>
</organism>
<dbReference type="InterPro" id="IPR036116">
    <property type="entry name" value="FN3_sf"/>
</dbReference>
<dbReference type="InterPro" id="IPR011635">
    <property type="entry name" value="CARDB"/>
</dbReference>
<feature type="domain" description="CARDB" evidence="2">
    <location>
        <begin position="14"/>
        <end position="69"/>
    </location>
</feature>
<dbReference type="InterPro" id="IPR008979">
    <property type="entry name" value="Galactose-bd-like_sf"/>
</dbReference>
<name>X1N6R8_9ZZZZ</name>
<feature type="domain" description="F5/8 type C" evidence="1">
    <location>
        <begin position="131"/>
        <end position="239"/>
    </location>
</feature>
<evidence type="ECO:0000259" key="2">
    <source>
        <dbReference type="Pfam" id="PF07705"/>
    </source>
</evidence>
<evidence type="ECO:0000313" key="3">
    <source>
        <dbReference type="EMBL" id="GAI14334.1"/>
    </source>
</evidence>
<proteinExistence type="predicted"/>
<evidence type="ECO:0000259" key="1">
    <source>
        <dbReference type="Pfam" id="PF00754"/>
    </source>
</evidence>
<dbReference type="Gene3D" id="2.60.120.260">
    <property type="entry name" value="Galactose-binding domain-like"/>
    <property type="match status" value="1"/>
</dbReference>
<reference evidence="3" key="1">
    <citation type="journal article" date="2014" name="Front. Microbiol.">
        <title>High frequency of phylogenetically diverse reductive dehalogenase-homologous genes in deep subseafloor sedimentary metagenomes.</title>
        <authorList>
            <person name="Kawai M."/>
            <person name="Futagami T."/>
            <person name="Toyoda A."/>
            <person name="Takaki Y."/>
            <person name="Nishi S."/>
            <person name="Hori S."/>
            <person name="Arai W."/>
            <person name="Tsubouchi T."/>
            <person name="Morono Y."/>
            <person name="Uchiyama I."/>
            <person name="Ito T."/>
            <person name="Fujiyama A."/>
            <person name="Inagaki F."/>
            <person name="Takami H."/>
        </authorList>
    </citation>
    <scope>NUCLEOTIDE SEQUENCE</scope>
    <source>
        <strain evidence="3">Expedition CK06-06</strain>
    </source>
</reference>
<dbReference type="SUPFAM" id="SSF49785">
    <property type="entry name" value="Galactose-binding domain-like"/>
    <property type="match status" value="1"/>
</dbReference>
<evidence type="ECO:0008006" key="4">
    <source>
        <dbReference type="Google" id="ProtNLM"/>
    </source>
</evidence>
<protein>
    <recommendedName>
        <fullName evidence="4">CARDB domain-containing protein</fullName>
    </recommendedName>
</protein>
<dbReference type="Pfam" id="PF00754">
    <property type="entry name" value="F5_F8_type_C"/>
    <property type="match status" value="1"/>
</dbReference>
<comment type="caution">
    <text evidence="3">The sequence shown here is derived from an EMBL/GenBank/DDBJ whole genome shotgun (WGS) entry which is preliminary data.</text>
</comment>
<dbReference type="InterPro" id="IPR000421">
    <property type="entry name" value="FA58C"/>
</dbReference>
<feature type="non-terminal residue" evidence="3">
    <location>
        <position position="308"/>
    </location>
</feature>
<dbReference type="InterPro" id="IPR013783">
    <property type="entry name" value="Ig-like_fold"/>
</dbReference>
<dbReference type="Pfam" id="PF07705">
    <property type="entry name" value="CARDB"/>
    <property type="match status" value="1"/>
</dbReference>
<dbReference type="Gene3D" id="2.60.40.10">
    <property type="entry name" value="Immunoglobulins"/>
    <property type="match status" value="1"/>
</dbReference>
<feature type="non-terminal residue" evidence="3">
    <location>
        <position position="1"/>
    </location>
</feature>
<accession>X1N6R8</accession>
<dbReference type="AlphaFoldDB" id="X1N6R8"/>
<dbReference type="SUPFAM" id="SSF49265">
    <property type="entry name" value="Fibronectin type III"/>
    <property type="match status" value="1"/>
</dbReference>
<dbReference type="EMBL" id="BARV01003995">
    <property type="protein sequence ID" value="GAI14334.1"/>
    <property type="molecule type" value="Genomic_DNA"/>
</dbReference>